<name>A0ACD0NLG3_9BASI</name>
<dbReference type="Proteomes" id="UP000245626">
    <property type="component" value="Unassembled WGS sequence"/>
</dbReference>
<gene>
    <name evidence="1" type="ORF">IE53DRAFT_391189</name>
</gene>
<protein>
    <submittedName>
        <fullName evidence="1">Uncharacterized protein</fullName>
    </submittedName>
</protein>
<keyword evidence="2" id="KW-1185">Reference proteome</keyword>
<feature type="non-terminal residue" evidence="1">
    <location>
        <position position="1"/>
    </location>
</feature>
<proteinExistence type="predicted"/>
<dbReference type="EMBL" id="KZ820811">
    <property type="protein sequence ID" value="PWN46639.1"/>
    <property type="molecule type" value="Genomic_DNA"/>
</dbReference>
<organism evidence="1 2">
    <name type="scientific">Violaceomyces palustris</name>
    <dbReference type="NCBI Taxonomy" id="1673888"/>
    <lineage>
        <taxon>Eukaryota</taxon>
        <taxon>Fungi</taxon>
        <taxon>Dikarya</taxon>
        <taxon>Basidiomycota</taxon>
        <taxon>Ustilaginomycotina</taxon>
        <taxon>Ustilaginomycetes</taxon>
        <taxon>Violaceomycetales</taxon>
        <taxon>Violaceomycetaceae</taxon>
        <taxon>Violaceomyces</taxon>
    </lineage>
</organism>
<evidence type="ECO:0000313" key="2">
    <source>
        <dbReference type="Proteomes" id="UP000245626"/>
    </source>
</evidence>
<evidence type="ECO:0000313" key="1">
    <source>
        <dbReference type="EMBL" id="PWN46639.1"/>
    </source>
</evidence>
<accession>A0ACD0NLG3</accession>
<reference evidence="1 2" key="1">
    <citation type="journal article" date="2018" name="Mol. Biol. Evol.">
        <title>Broad Genomic Sampling Reveals a Smut Pathogenic Ancestry of the Fungal Clade Ustilaginomycotina.</title>
        <authorList>
            <person name="Kijpornyongpan T."/>
            <person name="Mondo S.J."/>
            <person name="Barry K."/>
            <person name="Sandor L."/>
            <person name="Lee J."/>
            <person name="Lipzen A."/>
            <person name="Pangilinan J."/>
            <person name="LaButti K."/>
            <person name="Hainaut M."/>
            <person name="Henrissat B."/>
            <person name="Grigoriev I.V."/>
            <person name="Spatafora J.W."/>
            <person name="Aime M.C."/>
        </authorList>
    </citation>
    <scope>NUCLEOTIDE SEQUENCE [LARGE SCALE GENOMIC DNA]</scope>
    <source>
        <strain evidence="1 2">SA 807</strain>
    </source>
</reference>
<sequence>LASKAQAALELTSGTDVRSIYHKANEDAWKAQHEQDQKYLKLAPTFLSLHQQASASKELLSSLESFLSTFQTDLSSLSSHISALQITSQGIDQKLTARRSIEKDLADFLEGISLSPRVVDLFFETEPDTRTGEWRQAVNQLECVLEETKSGKAFPDEREGGEEPASIRESRKVAEACKNVVATKLRAYLIAPFTSIKSSVTTNIQVLQTSILLKHHRPFYAFLARQTPRVAIDVQRSYVAAARMYFETAFRRYFRSLGAIKGRWSENGTSSITDPSVGSSSTSSSLGFAKGLGSAGGASAAAMAFLSRPSSGGSARISSQDLSAVEGSDPWMMDPTRFDHAKFEGPGIILGYMADDPAFKATPESLFRSASLVLIDNACSEYTFLVRYFEDLQSETEPLVEEQAKSKASAASEVGDGVIGPDESASVVGAHAEDVEDEVGSEGSGPEPSVVQLSLREQKLMMGRGASDEIWRQVFEPSLITWSNFAKSLLQPQPPLLSLLSMIRLNDGLMRVIALRGCSMPLVESVLMAFKMQAWPILKRTLDDQVEAVKRLGGGSGPVPASSEGLDMMKGMFRAAVNAASGIQGGGGGGGGGGGFAHVKDSTIETVCARYARLFSGTVLLTEDEADDESIFSSLARLRGEVERLITGKAAKAGNAPQEASGFLGRMYAVVLKGLESGPGATSHARMQSELSHWNEMERLRRSGGASTSSI</sequence>